<dbReference type="RefSeq" id="WP_007211512.1">
    <property type="nucleotide sequence ID" value="NZ_CP012801.1"/>
</dbReference>
<dbReference type="EMBL" id="CP012801">
    <property type="protein sequence ID" value="ALJ60143.1"/>
    <property type="molecule type" value="Genomic_DNA"/>
</dbReference>
<feature type="chain" id="PRO_5006047919" description="Porin family protein" evidence="1">
    <location>
        <begin position="21"/>
        <end position="244"/>
    </location>
</feature>
<dbReference type="Proteomes" id="UP000061809">
    <property type="component" value="Chromosome"/>
</dbReference>
<evidence type="ECO:0000313" key="3">
    <source>
        <dbReference type="Proteomes" id="UP000061809"/>
    </source>
</evidence>
<reference evidence="2 3" key="1">
    <citation type="journal article" date="2015" name="Science">
        <title>Genetic determinants of in vivo fitness and diet responsiveness in multiple human gut Bacteroides.</title>
        <authorList>
            <person name="Wu M."/>
            <person name="McNulty N.P."/>
            <person name="Rodionov D.A."/>
            <person name="Khoroshkin M.S."/>
            <person name="Griffin N.W."/>
            <person name="Cheng J."/>
            <person name="Latreille P."/>
            <person name="Kerstetter R.A."/>
            <person name="Terrapon N."/>
            <person name="Henrissat B."/>
            <person name="Osterman A.L."/>
            <person name="Gordon J.I."/>
        </authorList>
    </citation>
    <scope>NUCLEOTIDE SEQUENCE [LARGE SCALE GENOMIC DNA]</scope>
    <source>
        <strain evidence="2 3">WH2</strain>
    </source>
</reference>
<feature type="signal peptide" evidence="1">
    <location>
        <begin position="1"/>
        <end position="20"/>
    </location>
</feature>
<protein>
    <recommendedName>
        <fullName evidence="4">Porin family protein</fullName>
    </recommendedName>
</protein>
<evidence type="ECO:0000313" key="2">
    <source>
        <dbReference type="EMBL" id="ALJ60143.1"/>
    </source>
</evidence>
<name>A0A0P0GQ48_9BACE</name>
<sequence length="244" mass="26853">MKKQIILLAISILGAFSLHAQEINEGLVQSKQEVISQPRKGTDWNKQPIGYVFAGAGIGYIPSVEKVEGLAASNYVTGLDWRVGMSRYYNRWGWGVLVQQFRSKQSVAFYDGVRGMVMDDIGRLLYIAPQFTGRWILGEKLTIYGAIGWGWLRYKETVKGSGLGELSGTANALGGNFTVGLEYRLSSVVGMSVDLGLIGGEIGKLKVDNTGLQAAIDETYTGKMDVTRLYATVGAHIYIWKKKR</sequence>
<gene>
    <name evidence="2" type="ORF">BcellWH2_02904</name>
</gene>
<dbReference type="PATRIC" id="fig|246787.4.peg.3001"/>
<evidence type="ECO:0008006" key="4">
    <source>
        <dbReference type="Google" id="ProtNLM"/>
    </source>
</evidence>
<dbReference type="KEGG" id="bcel:BcellWH2_02904"/>
<organism evidence="2 3">
    <name type="scientific">Bacteroides cellulosilyticus</name>
    <dbReference type="NCBI Taxonomy" id="246787"/>
    <lineage>
        <taxon>Bacteria</taxon>
        <taxon>Pseudomonadati</taxon>
        <taxon>Bacteroidota</taxon>
        <taxon>Bacteroidia</taxon>
        <taxon>Bacteroidales</taxon>
        <taxon>Bacteroidaceae</taxon>
        <taxon>Bacteroides</taxon>
    </lineage>
</organism>
<evidence type="ECO:0000256" key="1">
    <source>
        <dbReference type="SAM" id="SignalP"/>
    </source>
</evidence>
<dbReference type="AlphaFoldDB" id="A0A0P0GQ48"/>
<keyword evidence="1" id="KW-0732">Signal</keyword>
<proteinExistence type="predicted"/>
<accession>A0A0P0GQ48</accession>